<reference evidence="10" key="2">
    <citation type="submission" date="2021-04" db="EMBL/GenBank/DDBJ databases">
        <authorList>
            <person name="Gilroy R."/>
        </authorList>
    </citation>
    <scope>NUCLEOTIDE SEQUENCE</scope>
    <source>
        <strain evidence="10">CHK180-15479</strain>
    </source>
</reference>
<dbReference type="NCBIfam" id="TIGR00531">
    <property type="entry name" value="BCCP"/>
    <property type="match status" value="1"/>
</dbReference>
<gene>
    <name evidence="10" type="primary">accB</name>
    <name evidence="10" type="ORF">H9704_01385</name>
</gene>
<dbReference type="InterPro" id="IPR000089">
    <property type="entry name" value="Biotin_lipoyl"/>
</dbReference>
<keyword evidence="6 8" id="KW-0275">Fatty acid biosynthesis</keyword>
<dbReference type="PROSITE" id="PS50968">
    <property type="entry name" value="BIOTINYL_LIPOYL"/>
    <property type="match status" value="1"/>
</dbReference>
<dbReference type="PROSITE" id="PS00188">
    <property type="entry name" value="BIOTIN"/>
    <property type="match status" value="1"/>
</dbReference>
<dbReference type="PRINTS" id="PR01071">
    <property type="entry name" value="ACOABIOTINCC"/>
</dbReference>
<comment type="function">
    <text evidence="8">This protein is a component of the acetyl coenzyme A carboxylase complex; first, biotin carboxylase catalyzes the carboxylation of the carrier protein and then the transcarboxylase transfers the carboxyl group to form malonyl-CoA.</text>
</comment>
<evidence type="ECO:0000256" key="7">
    <source>
        <dbReference type="ARBA" id="ARBA00023267"/>
    </source>
</evidence>
<dbReference type="InterPro" id="IPR050709">
    <property type="entry name" value="Biotin_Carboxyl_Carrier/Decarb"/>
</dbReference>
<dbReference type="EMBL" id="DWWT01000003">
    <property type="protein sequence ID" value="HJC04808.1"/>
    <property type="molecule type" value="Genomic_DNA"/>
</dbReference>
<evidence type="ECO:0000256" key="4">
    <source>
        <dbReference type="ARBA" id="ARBA00022832"/>
    </source>
</evidence>
<keyword evidence="10" id="KW-0436">Ligase</keyword>
<evidence type="ECO:0000256" key="1">
    <source>
        <dbReference type="ARBA" id="ARBA00005194"/>
    </source>
</evidence>
<dbReference type="Pfam" id="PF00364">
    <property type="entry name" value="Biotin_lipoyl"/>
    <property type="match status" value="1"/>
</dbReference>
<dbReference type="PANTHER" id="PTHR45266:SF3">
    <property type="entry name" value="OXALOACETATE DECARBOXYLASE ALPHA CHAIN"/>
    <property type="match status" value="1"/>
</dbReference>
<dbReference type="CDD" id="cd06850">
    <property type="entry name" value="biotinyl_domain"/>
    <property type="match status" value="1"/>
</dbReference>
<dbReference type="Gene3D" id="2.40.50.100">
    <property type="match status" value="1"/>
</dbReference>
<feature type="domain" description="Lipoyl-binding" evidence="9">
    <location>
        <begin position="102"/>
        <end position="178"/>
    </location>
</feature>
<dbReference type="GO" id="GO:0003989">
    <property type="term" value="F:acetyl-CoA carboxylase activity"/>
    <property type="evidence" value="ECO:0007669"/>
    <property type="project" value="InterPro"/>
</dbReference>
<evidence type="ECO:0000256" key="8">
    <source>
        <dbReference type="RuleBase" id="RU364072"/>
    </source>
</evidence>
<comment type="caution">
    <text evidence="10">The sequence shown here is derived from an EMBL/GenBank/DDBJ whole genome shotgun (WGS) entry which is preliminary data.</text>
</comment>
<evidence type="ECO:0000256" key="3">
    <source>
        <dbReference type="ARBA" id="ARBA00022516"/>
    </source>
</evidence>
<evidence type="ECO:0000259" key="9">
    <source>
        <dbReference type="PROSITE" id="PS50968"/>
    </source>
</evidence>
<keyword evidence="3 8" id="KW-0444">Lipid biosynthesis</keyword>
<dbReference type="InterPro" id="IPR001249">
    <property type="entry name" value="AcCoA_biotinCC"/>
</dbReference>
<protein>
    <recommendedName>
        <fullName evidence="2 8">Biotin carboxyl carrier protein of acetyl-CoA carboxylase</fullName>
    </recommendedName>
</protein>
<dbReference type="PANTHER" id="PTHR45266">
    <property type="entry name" value="OXALOACETATE DECARBOXYLASE ALPHA CHAIN"/>
    <property type="match status" value="1"/>
</dbReference>
<accession>A0A9D2SH26</accession>
<dbReference type="FunFam" id="2.40.50.100:FF:000003">
    <property type="entry name" value="Acetyl-CoA carboxylase biotin carboxyl carrier protein"/>
    <property type="match status" value="1"/>
</dbReference>
<proteinExistence type="predicted"/>
<organism evidence="10 11">
    <name type="scientific">Candidatus Enterocloster excrementipullorum</name>
    <dbReference type="NCBI Taxonomy" id="2838559"/>
    <lineage>
        <taxon>Bacteria</taxon>
        <taxon>Bacillati</taxon>
        <taxon>Bacillota</taxon>
        <taxon>Clostridia</taxon>
        <taxon>Lachnospirales</taxon>
        <taxon>Lachnospiraceae</taxon>
        <taxon>Enterocloster</taxon>
    </lineage>
</organism>
<evidence type="ECO:0000313" key="11">
    <source>
        <dbReference type="Proteomes" id="UP000823910"/>
    </source>
</evidence>
<dbReference type="GO" id="GO:0009317">
    <property type="term" value="C:acetyl-CoA carboxylase complex"/>
    <property type="evidence" value="ECO:0007669"/>
    <property type="project" value="InterPro"/>
</dbReference>
<evidence type="ECO:0000313" key="10">
    <source>
        <dbReference type="EMBL" id="HJC04808.1"/>
    </source>
</evidence>
<name>A0A9D2SH26_9FIRM</name>
<dbReference type="GO" id="GO:0006633">
    <property type="term" value="P:fatty acid biosynthetic process"/>
    <property type="evidence" value="ECO:0007669"/>
    <property type="project" value="UniProtKB-KW"/>
</dbReference>
<evidence type="ECO:0000256" key="2">
    <source>
        <dbReference type="ARBA" id="ARBA00017562"/>
    </source>
</evidence>
<evidence type="ECO:0000256" key="5">
    <source>
        <dbReference type="ARBA" id="ARBA00023098"/>
    </source>
</evidence>
<dbReference type="Proteomes" id="UP000823910">
    <property type="component" value="Unassembled WGS sequence"/>
</dbReference>
<keyword evidence="5 8" id="KW-0443">Lipid metabolism</keyword>
<reference evidence="10" key="1">
    <citation type="journal article" date="2021" name="PeerJ">
        <title>Extensive microbial diversity within the chicken gut microbiome revealed by metagenomics and culture.</title>
        <authorList>
            <person name="Gilroy R."/>
            <person name="Ravi A."/>
            <person name="Getino M."/>
            <person name="Pursley I."/>
            <person name="Horton D.L."/>
            <person name="Alikhan N.F."/>
            <person name="Baker D."/>
            <person name="Gharbi K."/>
            <person name="Hall N."/>
            <person name="Watson M."/>
            <person name="Adriaenssens E.M."/>
            <person name="Foster-Nyarko E."/>
            <person name="Jarju S."/>
            <person name="Secka A."/>
            <person name="Antonio M."/>
            <person name="Oren A."/>
            <person name="Chaudhuri R.R."/>
            <person name="La Ragione R."/>
            <person name="Hildebrand F."/>
            <person name="Pallen M.J."/>
        </authorList>
    </citation>
    <scope>NUCLEOTIDE SEQUENCE</scope>
    <source>
        <strain evidence="10">CHK180-15479</strain>
    </source>
</reference>
<dbReference type="AlphaFoldDB" id="A0A9D2SH26"/>
<evidence type="ECO:0000256" key="6">
    <source>
        <dbReference type="ARBA" id="ARBA00023160"/>
    </source>
</evidence>
<dbReference type="InterPro" id="IPR011053">
    <property type="entry name" value="Single_hybrid_motif"/>
</dbReference>
<dbReference type="SUPFAM" id="SSF51230">
    <property type="entry name" value="Single hybrid motif"/>
    <property type="match status" value="1"/>
</dbReference>
<sequence length="178" mass="18522">MKIDEIMTLIQAVSESTLTSFELSEGDTKICLKREKEKSKIVTVAAPAVDPAVTAQMMSAAAGMAAPSVTAGAAQVSLGAQAAPSAEGKDAAAQNKTAEASGNVVTSPLVGTFYAAASPDAEPFVKEGDTVKKGQVLGIIEAMKLMNEIESEYDGVVEAVLVKNEDVVEYGQPLFRIR</sequence>
<keyword evidence="7 8" id="KW-0092">Biotin</keyword>
<keyword evidence="4 8" id="KW-0276">Fatty acid metabolism</keyword>
<comment type="pathway">
    <text evidence="1 8">Lipid metabolism; fatty acid biosynthesis.</text>
</comment>
<dbReference type="InterPro" id="IPR001882">
    <property type="entry name" value="Biotin_BS"/>
</dbReference>